<feature type="region of interest" description="Disordered" evidence="1">
    <location>
        <begin position="101"/>
        <end position="147"/>
    </location>
</feature>
<feature type="compositionally biased region" description="Low complexity" evidence="1">
    <location>
        <begin position="126"/>
        <end position="143"/>
    </location>
</feature>
<evidence type="ECO:0000256" key="1">
    <source>
        <dbReference type="SAM" id="MobiDB-lite"/>
    </source>
</evidence>
<accession>A0A6J6GA47</accession>
<keyword evidence="2" id="KW-1133">Transmembrane helix</keyword>
<keyword evidence="2" id="KW-0812">Transmembrane</keyword>
<dbReference type="AlphaFoldDB" id="A0A6J6GA47"/>
<reference evidence="3" key="1">
    <citation type="submission" date="2020-05" db="EMBL/GenBank/DDBJ databases">
        <authorList>
            <person name="Chiriac C."/>
            <person name="Salcher M."/>
            <person name="Ghai R."/>
            <person name="Kavagutti S V."/>
        </authorList>
    </citation>
    <scope>NUCLEOTIDE SEQUENCE</scope>
</reference>
<proteinExistence type="predicted"/>
<evidence type="ECO:0000256" key="2">
    <source>
        <dbReference type="SAM" id="Phobius"/>
    </source>
</evidence>
<protein>
    <submittedName>
        <fullName evidence="3">Unannotated protein</fullName>
    </submittedName>
</protein>
<name>A0A6J6GA47_9ZZZZ</name>
<gene>
    <name evidence="3" type="ORF">UFOPK1722_01943</name>
</gene>
<evidence type="ECO:0000313" key="3">
    <source>
        <dbReference type="EMBL" id="CAB4596659.1"/>
    </source>
</evidence>
<sequence length="206" mass="21574">MNTPENSERIDDWASRLIDGDIVLDDLSPDVRDAVTIRAERFRVVRETLLRSRVDEPTTTDAIVERVLSTTRRRDRVRVYVGGLAAAAAVATIVGVAVSTSGRSDDSSVAEDVATTPASETQTKVASMDAASATEAPAAESVSGGAGSDMSAATYAAGDACPDDLRPTIVPVATIDGEDVEIHWSAAHGVVVYRISDCSVVLATTP</sequence>
<feature type="transmembrane region" description="Helical" evidence="2">
    <location>
        <begin position="79"/>
        <end position="98"/>
    </location>
</feature>
<feature type="compositionally biased region" description="Polar residues" evidence="1">
    <location>
        <begin position="116"/>
        <end position="125"/>
    </location>
</feature>
<organism evidence="3">
    <name type="scientific">freshwater metagenome</name>
    <dbReference type="NCBI Taxonomy" id="449393"/>
    <lineage>
        <taxon>unclassified sequences</taxon>
        <taxon>metagenomes</taxon>
        <taxon>ecological metagenomes</taxon>
    </lineage>
</organism>
<dbReference type="EMBL" id="CAEZTS010000246">
    <property type="protein sequence ID" value="CAB4596659.1"/>
    <property type="molecule type" value="Genomic_DNA"/>
</dbReference>
<keyword evidence="2" id="KW-0472">Membrane</keyword>